<dbReference type="InParanoid" id="A0A7J8J6X4"/>
<dbReference type="Proteomes" id="UP000550707">
    <property type="component" value="Unassembled WGS sequence"/>
</dbReference>
<organism evidence="1 2">
    <name type="scientific">Molossus molossus</name>
    <name type="common">Pallas' mastiff bat</name>
    <name type="synonym">Vespertilio molossus</name>
    <dbReference type="NCBI Taxonomy" id="27622"/>
    <lineage>
        <taxon>Eukaryota</taxon>
        <taxon>Metazoa</taxon>
        <taxon>Chordata</taxon>
        <taxon>Craniata</taxon>
        <taxon>Vertebrata</taxon>
        <taxon>Euteleostomi</taxon>
        <taxon>Mammalia</taxon>
        <taxon>Eutheria</taxon>
        <taxon>Laurasiatheria</taxon>
        <taxon>Chiroptera</taxon>
        <taxon>Yangochiroptera</taxon>
        <taxon>Molossidae</taxon>
        <taxon>Molossus</taxon>
    </lineage>
</organism>
<accession>A0A7J8J6X4</accession>
<protein>
    <submittedName>
        <fullName evidence="1">Uncharacterized protein</fullName>
    </submittedName>
</protein>
<name>A0A7J8J6X4_MOLMO</name>
<sequence length="129" mass="15128">MSEWPPSTNHQTISVLLKNEWVTMEIKEEVKNFLETNENEHTTTQNLWDAAKAVLRGKFLSLQAYLKKQEKFLIDYVTSQLEELESKQKENPRASRRNEIVKIRADVNGIETKKLFKGSMKQRASFSKR</sequence>
<evidence type="ECO:0000313" key="2">
    <source>
        <dbReference type="Proteomes" id="UP000550707"/>
    </source>
</evidence>
<dbReference type="AlphaFoldDB" id="A0A7J8J6X4"/>
<gene>
    <name evidence="1" type="ORF">HJG59_009631</name>
</gene>
<dbReference type="EMBL" id="JACASF010000002">
    <property type="protein sequence ID" value="KAF6492428.1"/>
    <property type="molecule type" value="Genomic_DNA"/>
</dbReference>
<reference evidence="1 2" key="1">
    <citation type="journal article" date="2020" name="Nature">
        <title>Six reference-quality genomes reveal evolution of bat adaptations.</title>
        <authorList>
            <person name="Jebb D."/>
            <person name="Huang Z."/>
            <person name="Pippel M."/>
            <person name="Hughes G.M."/>
            <person name="Lavrichenko K."/>
            <person name="Devanna P."/>
            <person name="Winkler S."/>
            <person name="Jermiin L.S."/>
            <person name="Skirmuntt E.C."/>
            <person name="Katzourakis A."/>
            <person name="Burkitt-Gray L."/>
            <person name="Ray D.A."/>
            <person name="Sullivan K.A.M."/>
            <person name="Roscito J.G."/>
            <person name="Kirilenko B.M."/>
            <person name="Davalos L.M."/>
            <person name="Corthals A.P."/>
            <person name="Power M.L."/>
            <person name="Jones G."/>
            <person name="Ransome R.D."/>
            <person name="Dechmann D.K.N."/>
            <person name="Locatelli A.G."/>
            <person name="Puechmaille S.J."/>
            <person name="Fedrigo O."/>
            <person name="Jarvis E.D."/>
            <person name="Hiller M."/>
            <person name="Vernes S.C."/>
            <person name="Myers E.W."/>
            <person name="Teeling E.C."/>
        </authorList>
    </citation>
    <scope>NUCLEOTIDE SEQUENCE [LARGE SCALE GENOMIC DNA]</scope>
    <source>
        <strain evidence="1">MMolMol1</strain>
        <tissue evidence="1">Muscle</tissue>
    </source>
</reference>
<comment type="caution">
    <text evidence="1">The sequence shown here is derived from an EMBL/GenBank/DDBJ whole genome shotgun (WGS) entry which is preliminary data.</text>
</comment>
<evidence type="ECO:0000313" key="1">
    <source>
        <dbReference type="EMBL" id="KAF6492428.1"/>
    </source>
</evidence>
<proteinExistence type="predicted"/>
<keyword evidence="2" id="KW-1185">Reference proteome</keyword>